<dbReference type="OrthoDB" id="2533647at2759"/>
<dbReference type="InterPro" id="IPR037401">
    <property type="entry name" value="SnoaL-like"/>
</dbReference>
<dbReference type="EMBL" id="JAGPNK010000016">
    <property type="protein sequence ID" value="KAH7308043.1"/>
    <property type="molecule type" value="Genomic_DNA"/>
</dbReference>
<comment type="caution">
    <text evidence="2">The sequence shown here is derived from an EMBL/GenBank/DDBJ whole genome shotgun (WGS) entry which is preliminary data.</text>
</comment>
<dbReference type="Proteomes" id="UP000813444">
    <property type="component" value="Unassembled WGS sequence"/>
</dbReference>
<evidence type="ECO:0000259" key="1">
    <source>
        <dbReference type="Pfam" id="PF13577"/>
    </source>
</evidence>
<name>A0A8K0SH42_9HYPO</name>
<dbReference type="SUPFAM" id="SSF54427">
    <property type="entry name" value="NTF2-like"/>
    <property type="match status" value="1"/>
</dbReference>
<keyword evidence="3" id="KW-1185">Reference proteome</keyword>
<reference evidence="2" key="1">
    <citation type="journal article" date="2021" name="Nat. Commun.">
        <title>Genetic determinants of endophytism in the Arabidopsis root mycobiome.</title>
        <authorList>
            <person name="Mesny F."/>
            <person name="Miyauchi S."/>
            <person name="Thiergart T."/>
            <person name="Pickel B."/>
            <person name="Atanasova L."/>
            <person name="Karlsson M."/>
            <person name="Huettel B."/>
            <person name="Barry K.W."/>
            <person name="Haridas S."/>
            <person name="Chen C."/>
            <person name="Bauer D."/>
            <person name="Andreopoulos W."/>
            <person name="Pangilinan J."/>
            <person name="LaButti K."/>
            <person name="Riley R."/>
            <person name="Lipzen A."/>
            <person name="Clum A."/>
            <person name="Drula E."/>
            <person name="Henrissat B."/>
            <person name="Kohler A."/>
            <person name="Grigoriev I.V."/>
            <person name="Martin F.M."/>
            <person name="Hacquard S."/>
        </authorList>
    </citation>
    <scope>NUCLEOTIDE SEQUENCE</scope>
    <source>
        <strain evidence="2">MPI-CAGE-CH-0235</strain>
    </source>
</reference>
<gene>
    <name evidence="2" type="ORF">B0I35DRAFT_483333</name>
</gene>
<evidence type="ECO:0000313" key="3">
    <source>
        <dbReference type="Proteomes" id="UP000813444"/>
    </source>
</evidence>
<feature type="domain" description="SnoaL-like" evidence="1">
    <location>
        <begin position="21"/>
        <end position="151"/>
    </location>
</feature>
<sequence>MTTPHESHTRMYSHINGTAAEVIDRLAVAELCKGWPAYRDNSEWKNYRSLFMKDAYVWTTWSGRQHIDDFIKISRDGKAKGVFIQHRETGTAVELNQAADRAIGKMKATITQRFTAPATEDHEPIVYDVDCDCRFIFFCRRDDSGGWKAKYVKLVYEKDKVIPVDGKTAPTFPKEILDKYPEGYKYLGAAQSSLGYKVDENLATLDQRYWSHMYSSMEKWLAGDSDPGLSWEDLPKDSVTKAGPSDN</sequence>
<accession>A0A8K0SH42</accession>
<dbReference type="Gene3D" id="3.10.450.50">
    <property type="match status" value="1"/>
</dbReference>
<dbReference type="Pfam" id="PF13577">
    <property type="entry name" value="SnoaL_4"/>
    <property type="match status" value="1"/>
</dbReference>
<organism evidence="2 3">
    <name type="scientific">Stachybotrys elegans</name>
    <dbReference type="NCBI Taxonomy" id="80388"/>
    <lineage>
        <taxon>Eukaryota</taxon>
        <taxon>Fungi</taxon>
        <taxon>Dikarya</taxon>
        <taxon>Ascomycota</taxon>
        <taxon>Pezizomycotina</taxon>
        <taxon>Sordariomycetes</taxon>
        <taxon>Hypocreomycetidae</taxon>
        <taxon>Hypocreales</taxon>
        <taxon>Stachybotryaceae</taxon>
        <taxon>Stachybotrys</taxon>
    </lineage>
</organism>
<dbReference type="AlphaFoldDB" id="A0A8K0SH42"/>
<proteinExistence type="predicted"/>
<evidence type="ECO:0000313" key="2">
    <source>
        <dbReference type="EMBL" id="KAH7308043.1"/>
    </source>
</evidence>
<dbReference type="InterPro" id="IPR032710">
    <property type="entry name" value="NTF2-like_dom_sf"/>
</dbReference>
<protein>
    <recommendedName>
        <fullName evidence="1">SnoaL-like domain-containing protein</fullName>
    </recommendedName>
</protein>